<evidence type="ECO:0000313" key="2">
    <source>
        <dbReference type="EMBL" id="EYC23281.1"/>
    </source>
</evidence>
<keyword evidence="3" id="KW-1185">Reference proteome</keyword>
<feature type="region of interest" description="Disordered" evidence="1">
    <location>
        <begin position="49"/>
        <end position="183"/>
    </location>
</feature>
<gene>
    <name evidence="2" type="primary">Acey_s0015.g2571</name>
    <name evidence="2" type="ORF">Y032_0015g2571</name>
</gene>
<feature type="compositionally biased region" description="Basic and acidic residues" evidence="1">
    <location>
        <begin position="49"/>
        <end position="110"/>
    </location>
</feature>
<feature type="compositionally biased region" description="Basic and acidic residues" evidence="1">
    <location>
        <begin position="127"/>
        <end position="159"/>
    </location>
</feature>
<dbReference type="AlphaFoldDB" id="A0A016V7M6"/>
<dbReference type="EMBL" id="JARK01001351">
    <property type="protein sequence ID" value="EYC23281.1"/>
    <property type="molecule type" value="Genomic_DNA"/>
</dbReference>
<name>A0A016V7M6_9BILA</name>
<reference evidence="3" key="1">
    <citation type="journal article" date="2015" name="Nat. Genet.">
        <title>The genome and transcriptome of the zoonotic hookworm Ancylostoma ceylanicum identify infection-specific gene families.</title>
        <authorList>
            <person name="Schwarz E.M."/>
            <person name="Hu Y."/>
            <person name="Antoshechkin I."/>
            <person name="Miller M.M."/>
            <person name="Sternberg P.W."/>
            <person name="Aroian R.V."/>
        </authorList>
    </citation>
    <scope>NUCLEOTIDE SEQUENCE</scope>
    <source>
        <strain evidence="3">HY135</strain>
    </source>
</reference>
<dbReference type="Proteomes" id="UP000024635">
    <property type="component" value="Unassembled WGS sequence"/>
</dbReference>
<evidence type="ECO:0000313" key="3">
    <source>
        <dbReference type="Proteomes" id="UP000024635"/>
    </source>
</evidence>
<comment type="caution">
    <text evidence="2">The sequence shown here is derived from an EMBL/GenBank/DDBJ whole genome shotgun (WGS) entry which is preliminary data.</text>
</comment>
<evidence type="ECO:0000256" key="1">
    <source>
        <dbReference type="SAM" id="MobiDB-lite"/>
    </source>
</evidence>
<organism evidence="2 3">
    <name type="scientific">Ancylostoma ceylanicum</name>
    <dbReference type="NCBI Taxonomy" id="53326"/>
    <lineage>
        <taxon>Eukaryota</taxon>
        <taxon>Metazoa</taxon>
        <taxon>Ecdysozoa</taxon>
        <taxon>Nematoda</taxon>
        <taxon>Chromadorea</taxon>
        <taxon>Rhabditida</taxon>
        <taxon>Rhabditina</taxon>
        <taxon>Rhabditomorpha</taxon>
        <taxon>Strongyloidea</taxon>
        <taxon>Ancylostomatidae</taxon>
        <taxon>Ancylostomatinae</taxon>
        <taxon>Ancylostoma</taxon>
    </lineage>
</organism>
<protein>
    <submittedName>
        <fullName evidence="2">Uncharacterized protein</fullName>
    </submittedName>
</protein>
<sequence>MQDECWKHNRTSLDDGNVCELINKVTLQRLQDDEVSKICVDEKMCPDKEKELKEKAEKEQKERENEYKRKQEEEERKKNEEIENIKSEASRVEYEKRKEQDAKKLAEQRRIAHVNSGTGDTEYVVDEVGKAEDDKNDYLDRSSEKADHGDRKVIKKPDSPAKSLNSEGTKSPEATTRSTTPVSLDVVNIAPGRISGVASIAPSGRMFVDRTVELRLDVSDLRKR</sequence>
<proteinExistence type="predicted"/>
<feature type="compositionally biased region" description="Polar residues" evidence="1">
    <location>
        <begin position="162"/>
        <end position="182"/>
    </location>
</feature>
<dbReference type="OrthoDB" id="5871222at2759"/>
<accession>A0A016V7M6</accession>